<feature type="domain" description="Tyrosine specific protein phosphatases" evidence="11">
    <location>
        <begin position="687"/>
        <end position="761"/>
    </location>
</feature>
<feature type="region of interest" description="Disordered" evidence="8">
    <location>
        <begin position="818"/>
        <end position="837"/>
    </location>
</feature>
<evidence type="ECO:0000256" key="3">
    <source>
        <dbReference type="ARBA" id="ARBA00022729"/>
    </source>
</evidence>
<dbReference type="Pfam" id="PF00041">
    <property type="entry name" value="fn3"/>
    <property type="match status" value="3"/>
</dbReference>
<dbReference type="InterPro" id="IPR013783">
    <property type="entry name" value="Ig-like_fold"/>
</dbReference>
<comment type="catalytic activity">
    <reaction evidence="7">
        <text>O-phospho-L-tyrosyl-[protein] + H2O = L-tyrosyl-[protein] + phosphate</text>
        <dbReference type="Rhea" id="RHEA:10684"/>
        <dbReference type="Rhea" id="RHEA-COMP:10136"/>
        <dbReference type="Rhea" id="RHEA-COMP:20101"/>
        <dbReference type="ChEBI" id="CHEBI:15377"/>
        <dbReference type="ChEBI" id="CHEBI:43474"/>
        <dbReference type="ChEBI" id="CHEBI:46858"/>
        <dbReference type="ChEBI" id="CHEBI:61978"/>
        <dbReference type="EC" id="3.1.3.48"/>
    </reaction>
</comment>
<feature type="compositionally biased region" description="Basic and acidic residues" evidence="8">
    <location>
        <begin position="823"/>
        <end position="835"/>
    </location>
</feature>
<dbReference type="PROSITE" id="PS50056">
    <property type="entry name" value="TYR_PHOSPHATASE_2"/>
    <property type="match status" value="2"/>
</dbReference>
<dbReference type="SUPFAM" id="SSF49265">
    <property type="entry name" value="Fibronectin type III"/>
    <property type="match status" value="2"/>
</dbReference>
<feature type="domain" description="Tyrosine-protein phosphatase" evidence="10">
    <location>
        <begin position="800"/>
        <end position="1064"/>
    </location>
</feature>
<dbReference type="GO" id="GO:0016020">
    <property type="term" value="C:membrane"/>
    <property type="evidence" value="ECO:0007669"/>
    <property type="project" value="UniProtKB-SubCell"/>
</dbReference>
<dbReference type="PROSITE" id="PS50055">
    <property type="entry name" value="TYR_PHOSPHATASE_PTP"/>
    <property type="match status" value="2"/>
</dbReference>
<dbReference type="GeneID" id="577935"/>
<dbReference type="Proteomes" id="UP000007110">
    <property type="component" value="Unassembled WGS sequence"/>
</dbReference>
<feature type="domain" description="Fibronectin type-III" evidence="12">
    <location>
        <begin position="60"/>
        <end position="163"/>
    </location>
</feature>
<evidence type="ECO:0000256" key="7">
    <source>
        <dbReference type="ARBA" id="ARBA00051722"/>
    </source>
</evidence>
<dbReference type="PROSITE" id="PS00383">
    <property type="entry name" value="TYR_PHOSPHATASE_1"/>
    <property type="match status" value="1"/>
</dbReference>
<evidence type="ECO:0000256" key="6">
    <source>
        <dbReference type="ARBA" id="ARBA00023136"/>
    </source>
</evidence>
<dbReference type="CDD" id="cd00063">
    <property type="entry name" value="FN3"/>
    <property type="match status" value="3"/>
</dbReference>
<reference evidence="14" key="1">
    <citation type="submission" date="2015-02" db="EMBL/GenBank/DDBJ databases">
        <title>Genome sequencing for Strongylocentrotus purpuratus.</title>
        <authorList>
            <person name="Murali S."/>
            <person name="Liu Y."/>
            <person name="Vee V."/>
            <person name="English A."/>
            <person name="Wang M."/>
            <person name="Skinner E."/>
            <person name="Han Y."/>
            <person name="Muzny D.M."/>
            <person name="Worley K.C."/>
            <person name="Gibbs R.A."/>
        </authorList>
    </citation>
    <scope>NUCLEOTIDE SEQUENCE</scope>
</reference>
<protein>
    <recommendedName>
        <fullName evidence="2">protein-tyrosine-phosphatase</fullName>
        <ecNumber evidence="2">3.1.3.48</ecNumber>
    </recommendedName>
</protein>
<accession>A0A7M7PK90</accession>
<dbReference type="PROSITE" id="PS50853">
    <property type="entry name" value="FN3"/>
    <property type="match status" value="3"/>
</dbReference>
<evidence type="ECO:0000256" key="8">
    <source>
        <dbReference type="SAM" id="MobiDB-lite"/>
    </source>
</evidence>
<dbReference type="PRINTS" id="PR00700">
    <property type="entry name" value="PRTYPHPHTASE"/>
</dbReference>
<dbReference type="GO" id="GO:0004725">
    <property type="term" value="F:protein tyrosine phosphatase activity"/>
    <property type="evidence" value="ECO:0000318"/>
    <property type="project" value="GO_Central"/>
</dbReference>
<organism evidence="13 14">
    <name type="scientific">Strongylocentrotus purpuratus</name>
    <name type="common">Purple sea urchin</name>
    <dbReference type="NCBI Taxonomy" id="7668"/>
    <lineage>
        <taxon>Eukaryota</taxon>
        <taxon>Metazoa</taxon>
        <taxon>Echinodermata</taxon>
        <taxon>Eleutherozoa</taxon>
        <taxon>Echinozoa</taxon>
        <taxon>Echinoidea</taxon>
        <taxon>Euechinoidea</taxon>
        <taxon>Echinacea</taxon>
        <taxon>Camarodonta</taxon>
        <taxon>Echinidea</taxon>
        <taxon>Strongylocentrotidae</taxon>
        <taxon>Strongylocentrotus</taxon>
    </lineage>
</organism>
<dbReference type="FunFam" id="2.60.40.10:FF:001891">
    <property type="entry name" value="Tyrosine protein kinase receptor tie-1, putative"/>
    <property type="match status" value="1"/>
</dbReference>
<dbReference type="SMART" id="SM00404">
    <property type="entry name" value="PTPc_motif"/>
    <property type="match status" value="2"/>
</dbReference>
<dbReference type="InterPro" id="IPR003595">
    <property type="entry name" value="Tyr_Pase_cat"/>
</dbReference>
<dbReference type="EC" id="3.1.3.48" evidence="2"/>
<sequence>MRDNTEEIVNHGECTAVMQKTYMMDTLQACTMYRFQVQVVTRDYLQRGWDTVNAQAPTRAPGMPRNVRILSQGSDTVTWEAPTDLPCEPEGYDVTHKLLYKDMCEIPSDATKENRIVDVDSHLMRKTIQGLISYSQYQVCVLGTNAAGDGEPTCVNFTTGHEAPSKPPKKVKCSDQSYGSLTFTWNKPRCGDRNGPISHYEYILNASVSNVSILGSVNASENGGDITFTNLIPVTMYYFRVRANNDNLSGNYGPAVEAHTSLPIYRPPKKVVVTSWNETAAVIEWLAPDSSVFNTIGYTIACWQSGLQENTSIFVSYDEEVCASTCLMEAAITGLKPATNHSIQVTAVYKYGEEKSHVLQFQTPEEVRESSSRKAVMLPVLVCMFLLIFVLLLVIASLLYSRKTNRPLFNPERLSFSVQGILNALRRTGTALNKSVPMSSSRNRDHTEQELNGGGLEMEITCRVSETNNHEYNHEMESNMSSEIYENMTAQDTKHGAIPVGQLLGYMARRNAEGSNSLDDDFKSLPSQKLHPQYIALKAENKEKNRFINILPYDNSRVNLTVVHGDPHSDYINASFIDGYRTPKKYIAAQGPNKASVDDFWRMMWQYDCRKIVMLTNLRESNKKKCEQYWPTESVAYGGIWVSMTNEKKSDHYTVRYLNLVCNNTGRDVVQYHYTTWPDMGVPEYPSHLMNFIKITREPLKSPKGPTVVHCSAGVGRTGTFLTLDAMLDQIETEQAVHIHAFIVQMRQKRPNMVQTKKQYRFIYEALLQELTCGDTSIPRNAFGETCQSLLSKSNGVTGIQRQFELLEALTILPQDEETAAARSEDNASKNRFPDKAPVSRTRPFLMTEVEGGNDYINASFLPGYVTRNQFVGTQTPLPNTVVDFWRLVVDYKVETIVMLHGNTKDKKYSQYWPTEGSQRYGPFKIDVKKEEYKRPIMHRTLEVTKTDSKKAFPKTVKHLQLASCPPPLDVPPTLTDVIDLYRALLTALGSTEWKEGDSPLLVHCRDGEGMTGAFCAFLAVMDQLNAKQTIDVFHACKKLRTTRPGAVASLAQYQFIYEAVKSHLISSTIYENVTKKI</sequence>
<keyword evidence="9" id="KW-0812">Transmembrane</keyword>
<feature type="domain" description="Tyrosine specific protein phosphatases" evidence="11">
    <location>
        <begin position="976"/>
        <end position="1055"/>
    </location>
</feature>
<evidence type="ECO:0000256" key="4">
    <source>
        <dbReference type="ARBA" id="ARBA00022801"/>
    </source>
</evidence>
<dbReference type="InterPro" id="IPR050348">
    <property type="entry name" value="Protein-Tyr_Phosphatase"/>
</dbReference>
<dbReference type="InterPro" id="IPR000242">
    <property type="entry name" value="PTP_cat"/>
</dbReference>
<dbReference type="InterPro" id="IPR016130">
    <property type="entry name" value="Tyr_Pase_AS"/>
</dbReference>
<dbReference type="InterPro" id="IPR000387">
    <property type="entry name" value="Tyr_Pase_dom"/>
</dbReference>
<keyword evidence="9" id="KW-1133">Transmembrane helix</keyword>
<feature type="domain" description="Fibronectin type-III" evidence="12">
    <location>
        <begin position="167"/>
        <end position="263"/>
    </location>
</feature>
<dbReference type="SMART" id="SM00060">
    <property type="entry name" value="FN3"/>
    <property type="match status" value="3"/>
</dbReference>
<dbReference type="GO" id="GO:0007165">
    <property type="term" value="P:signal transduction"/>
    <property type="evidence" value="ECO:0000318"/>
    <property type="project" value="GO_Central"/>
</dbReference>
<dbReference type="EnsemblMetazoa" id="XM_030996856">
    <property type="protein sequence ID" value="XP_030852716"/>
    <property type="gene ID" value="LOC577935"/>
</dbReference>
<keyword evidence="6 9" id="KW-0472">Membrane</keyword>
<name>A0A7M7PK90_STRPU</name>
<feature type="transmembrane region" description="Helical" evidence="9">
    <location>
        <begin position="376"/>
        <end position="400"/>
    </location>
</feature>
<reference evidence="13" key="2">
    <citation type="submission" date="2021-01" db="UniProtKB">
        <authorList>
            <consortium name="EnsemblMetazoa"/>
        </authorList>
    </citation>
    <scope>IDENTIFICATION</scope>
</reference>
<dbReference type="SUPFAM" id="SSF52799">
    <property type="entry name" value="(Phosphotyrosine protein) phosphatases II"/>
    <property type="match status" value="2"/>
</dbReference>
<dbReference type="FunFam" id="3.90.190.10:FF:000102">
    <property type="entry name" value="Receptor-type tyrosine-protein phosphatase"/>
    <property type="match status" value="1"/>
</dbReference>
<dbReference type="PANTHER" id="PTHR19134">
    <property type="entry name" value="RECEPTOR-TYPE TYROSINE-PROTEIN PHOSPHATASE"/>
    <property type="match status" value="1"/>
</dbReference>
<evidence type="ECO:0000259" key="12">
    <source>
        <dbReference type="PROSITE" id="PS50853"/>
    </source>
</evidence>
<feature type="domain" description="Tyrosine-protein phosphatase" evidence="10">
    <location>
        <begin position="518"/>
        <end position="770"/>
    </location>
</feature>
<dbReference type="KEGG" id="spu:577935"/>
<feature type="domain" description="Fibronectin type-III" evidence="12">
    <location>
        <begin position="267"/>
        <end position="366"/>
    </location>
</feature>
<dbReference type="SMART" id="SM00194">
    <property type="entry name" value="PTPc"/>
    <property type="match status" value="2"/>
</dbReference>
<dbReference type="AlphaFoldDB" id="A0A7M7PK90"/>
<dbReference type="InterPro" id="IPR029021">
    <property type="entry name" value="Prot-tyrosine_phosphatase-like"/>
</dbReference>
<dbReference type="Gene3D" id="2.60.40.10">
    <property type="entry name" value="Immunoglobulins"/>
    <property type="match status" value="3"/>
</dbReference>
<proteinExistence type="predicted"/>
<dbReference type="RefSeq" id="XP_030852716.1">
    <property type="nucleotide sequence ID" value="XM_030996856.1"/>
</dbReference>
<evidence type="ECO:0000259" key="11">
    <source>
        <dbReference type="PROSITE" id="PS50056"/>
    </source>
</evidence>
<dbReference type="Gene3D" id="3.90.190.10">
    <property type="entry name" value="Protein tyrosine phosphatase superfamily"/>
    <property type="match status" value="2"/>
</dbReference>
<evidence type="ECO:0000313" key="13">
    <source>
        <dbReference type="EnsemblMetazoa" id="XP_030852716"/>
    </source>
</evidence>
<dbReference type="CDD" id="cd00047">
    <property type="entry name" value="PTPc"/>
    <property type="match status" value="1"/>
</dbReference>
<dbReference type="InParanoid" id="A0A7M7PK90"/>
<keyword evidence="5" id="KW-0904">Protein phosphatase</keyword>
<keyword evidence="14" id="KW-1185">Reference proteome</keyword>
<keyword evidence="3" id="KW-0732">Signal</keyword>
<comment type="subcellular location">
    <subcellularLocation>
        <location evidence="1">Membrane</location>
        <topology evidence="1">Single-pass membrane protein</topology>
    </subcellularLocation>
</comment>
<dbReference type="FunFam" id="3.90.190.10:FF:000144">
    <property type="entry name" value="Uncharacterized protein"/>
    <property type="match status" value="1"/>
</dbReference>
<dbReference type="Pfam" id="PF00102">
    <property type="entry name" value="Y_phosphatase"/>
    <property type="match status" value="2"/>
</dbReference>
<evidence type="ECO:0000256" key="9">
    <source>
        <dbReference type="SAM" id="Phobius"/>
    </source>
</evidence>
<dbReference type="InterPro" id="IPR003961">
    <property type="entry name" value="FN3_dom"/>
</dbReference>
<evidence type="ECO:0000256" key="2">
    <source>
        <dbReference type="ARBA" id="ARBA00013064"/>
    </source>
</evidence>
<evidence type="ECO:0000259" key="10">
    <source>
        <dbReference type="PROSITE" id="PS50055"/>
    </source>
</evidence>
<evidence type="ECO:0000256" key="5">
    <source>
        <dbReference type="ARBA" id="ARBA00022912"/>
    </source>
</evidence>
<evidence type="ECO:0000313" key="14">
    <source>
        <dbReference type="Proteomes" id="UP000007110"/>
    </source>
</evidence>
<dbReference type="OrthoDB" id="6144703at2759"/>
<evidence type="ECO:0000256" key="1">
    <source>
        <dbReference type="ARBA" id="ARBA00004167"/>
    </source>
</evidence>
<dbReference type="PANTHER" id="PTHR19134:SF560">
    <property type="entry name" value="PROTEIN-TYROSINE-PHOSPHATASE"/>
    <property type="match status" value="1"/>
</dbReference>
<keyword evidence="4" id="KW-0378">Hydrolase</keyword>
<dbReference type="InterPro" id="IPR036116">
    <property type="entry name" value="FN3_sf"/>
</dbReference>